<sequence>MQLNQIYDRQRLALAPFTTHMPDRKLTETFSEMGRKEKDDFFSFLMANNLGSAWSEKLGWKTIETLWTPEQIQHVAEEKKRNGLVYRQQIAALYQIARLLEKLSIPHAFIKGAHTREIAYTNPVTRPSVDLDLLIAETDREEVIASLKSQGYTLHVLPNNLTHEASLVKGCVSIDLHWHILRPGRVPKTLTSELLDNRVKQIYYWSLGNEDHLFTMLVHSVFSKYSSTMHSGLIRLLDLLYWLGTQPIEWQRVVNRLERTGLKSAAWITVEYLRLLTGVTPPQQVMDQLLPGKVKERYLNTWIHADLPSRLERWPFIVKMGFTLFAHDRPGQLVNFARTFFFDKLAAK</sequence>
<dbReference type="Pfam" id="PF14907">
    <property type="entry name" value="NTP_transf_5"/>
    <property type="match status" value="1"/>
</dbReference>
<dbReference type="Gene3D" id="3.30.460.40">
    <property type="match status" value="1"/>
</dbReference>
<dbReference type="Proteomes" id="UP000830055">
    <property type="component" value="Chromosome"/>
</dbReference>
<dbReference type="EMBL" id="AP025516">
    <property type="protein sequence ID" value="BDD87656.1"/>
    <property type="molecule type" value="Genomic_DNA"/>
</dbReference>
<organism evidence="1 2">
    <name type="scientific">Desulfofustis limnaeus</name>
    <dbReference type="NCBI Taxonomy" id="2740163"/>
    <lineage>
        <taxon>Bacteria</taxon>
        <taxon>Pseudomonadati</taxon>
        <taxon>Thermodesulfobacteriota</taxon>
        <taxon>Desulfobulbia</taxon>
        <taxon>Desulfobulbales</taxon>
        <taxon>Desulfocapsaceae</taxon>
        <taxon>Desulfofustis</taxon>
    </lineage>
</organism>
<accession>A0ABN6M451</accession>
<proteinExistence type="predicted"/>
<keyword evidence="2" id="KW-1185">Reference proteome</keyword>
<evidence type="ECO:0008006" key="3">
    <source>
        <dbReference type="Google" id="ProtNLM"/>
    </source>
</evidence>
<evidence type="ECO:0000313" key="1">
    <source>
        <dbReference type="EMBL" id="BDD87656.1"/>
    </source>
</evidence>
<name>A0ABN6M451_9BACT</name>
<gene>
    <name evidence="1" type="ORF">DPPLL_20210</name>
</gene>
<reference evidence="1 2" key="1">
    <citation type="submission" date="2022-01" db="EMBL/GenBank/DDBJ databases">
        <title>Desulfofustis limnae sp. nov., a novel mesophilic sulfate-reducing bacterium isolated from marsh soil.</title>
        <authorList>
            <person name="Watanabe M."/>
            <person name="Takahashi A."/>
            <person name="Kojima H."/>
            <person name="Fukui M."/>
        </authorList>
    </citation>
    <scope>NUCLEOTIDE SEQUENCE [LARGE SCALE GENOMIC DNA]</scope>
    <source>
        <strain evidence="1 2">PPLL</strain>
    </source>
</reference>
<protein>
    <recommendedName>
        <fullName evidence="3">Nucleotidyltransferase family protein</fullName>
    </recommendedName>
</protein>
<evidence type="ECO:0000313" key="2">
    <source>
        <dbReference type="Proteomes" id="UP000830055"/>
    </source>
</evidence>
<dbReference type="RefSeq" id="WP_284151076.1">
    <property type="nucleotide sequence ID" value="NZ_AP025516.1"/>
</dbReference>
<dbReference type="InterPro" id="IPR039498">
    <property type="entry name" value="NTP_transf_5"/>
</dbReference>